<evidence type="ECO:0000256" key="7">
    <source>
        <dbReference type="SAM" id="SignalP"/>
    </source>
</evidence>
<dbReference type="InterPro" id="IPR006127">
    <property type="entry name" value="ZnuA-like"/>
</dbReference>
<dbReference type="Proteomes" id="UP000017640">
    <property type="component" value="Chromosome"/>
</dbReference>
<feature type="chain" id="PRO_5004664462" description="Manganese transporter" evidence="7">
    <location>
        <begin position="21"/>
        <end position="318"/>
    </location>
</feature>
<keyword evidence="5 7" id="KW-0732">Signal</keyword>
<dbReference type="GO" id="GO:0046872">
    <property type="term" value="F:metal ion binding"/>
    <property type="evidence" value="ECO:0007669"/>
    <property type="project" value="UniProtKB-KW"/>
</dbReference>
<dbReference type="KEGG" id="spiu:SPICUR_02545"/>
<dbReference type="InterPro" id="IPR006129">
    <property type="entry name" value="AdhesinB"/>
</dbReference>
<evidence type="ECO:0000256" key="2">
    <source>
        <dbReference type="ARBA" id="ARBA00011028"/>
    </source>
</evidence>
<dbReference type="AlphaFoldDB" id="U5T5R2"/>
<dbReference type="PANTHER" id="PTHR42953">
    <property type="entry name" value="HIGH-AFFINITY ZINC UPTAKE SYSTEM PROTEIN ZNUA-RELATED"/>
    <property type="match status" value="1"/>
</dbReference>
<dbReference type="STRING" id="1335757.SPICUR_02545"/>
<evidence type="ECO:0000256" key="6">
    <source>
        <dbReference type="RuleBase" id="RU003512"/>
    </source>
</evidence>
<dbReference type="GO" id="GO:0030001">
    <property type="term" value="P:metal ion transport"/>
    <property type="evidence" value="ECO:0007669"/>
    <property type="project" value="InterPro"/>
</dbReference>
<dbReference type="InterPro" id="IPR006128">
    <property type="entry name" value="Lipoprotein_PsaA-like"/>
</dbReference>
<sequence length="318" mass="33526">MAGLCIGLAPTALATPSVLATTGMIGDMVDTIGGSCVNTRVLMGPGIDPHLYRAAASDVRAFQEAALVTYNGFGLEGQLDSVLTRFGERRPTLAVAEAARREGPRGVIRSAGSDAVDPHIWMDARLWAQGIAPTTEALAAVAPKCASGMRERASTLREQLHALDDWIMARINSIPSSQRILLTAHDAFRYFGRAYGIEVRGIQGISTSSEASVADIQSIAGLIAERDIPALFVETTINPRPVDAVVAAARERGADVSIGGSIYGDALGESGALGDRHVGMLIHNTAEITRALGGSVKPLPASLTQWQAELDMMLEADR</sequence>
<comment type="similarity">
    <text evidence="2 6">Belongs to the bacterial solute-binding protein 9 family.</text>
</comment>
<keyword evidence="9" id="KW-1185">Reference proteome</keyword>
<evidence type="ECO:0000256" key="4">
    <source>
        <dbReference type="ARBA" id="ARBA00022723"/>
    </source>
</evidence>
<name>U5T5R2_9GAMM</name>
<dbReference type="PRINTS" id="PR00691">
    <property type="entry name" value="ADHESINB"/>
</dbReference>
<dbReference type="EMBL" id="CP005990">
    <property type="protein sequence ID" value="AGY91522.1"/>
    <property type="molecule type" value="Genomic_DNA"/>
</dbReference>
<keyword evidence="4" id="KW-0479">Metal-binding</keyword>
<proteinExistence type="inferred from homology"/>
<dbReference type="SUPFAM" id="SSF53807">
    <property type="entry name" value="Helical backbone' metal receptor"/>
    <property type="match status" value="1"/>
</dbReference>
<evidence type="ECO:0000256" key="1">
    <source>
        <dbReference type="ARBA" id="ARBA00004196"/>
    </source>
</evidence>
<dbReference type="HOGENOM" id="CLU_016838_1_1_6"/>
<keyword evidence="3 6" id="KW-0813">Transport</keyword>
<comment type="subcellular location">
    <subcellularLocation>
        <location evidence="1">Cell envelope</location>
    </subcellularLocation>
</comment>
<evidence type="ECO:0000313" key="9">
    <source>
        <dbReference type="Proteomes" id="UP000017640"/>
    </source>
</evidence>
<accession>U5T5R2</accession>
<dbReference type="eggNOG" id="COG0803">
    <property type="taxonomic scope" value="Bacteria"/>
</dbReference>
<evidence type="ECO:0000313" key="8">
    <source>
        <dbReference type="EMBL" id="AGY91522.1"/>
    </source>
</evidence>
<dbReference type="PRINTS" id="PR00690">
    <property type="entry name" value="ADHESNFAMILY"/>
</dbReference>
<evidence type="ECO:0000256" key="5">
    <source>
        <dbReference type="ARBA" id="ARBA00022729"/>
    </source>
</evidence>
<dbReference type="PANTHER" id="PTHR42953:SF1">
    <property type="entry name" value="METAL-BINDING PROTEIN HI_0362-RELATED"/>
    <property type="match status" value="1"/>
</dbReference>
<dbReference type="InterPro" id="IPR050492">
    <property type="entry name" value="Bact_metal-bind_prot9"/>
</dbReference>
<dbReference type="PATRIC" id="fig|1335757.3.peg.505"/>
<gene>
    <name evidence="8" type="ORF">SPICUR_02545</name>
</gene>
<dbReference type="GO" id="GO:0007155">
    <property type="term" value="P:cell adhesion"/>
    <property type="evidence" value="ECO:0007669"/>
    <property type="project" value="InterPro"/>
</dbReference>
<dbReference type="Pfam" id="PF01297">
    <property type="entry name" value="ZnuA"/>
    <property type="match status" value="1"/>
</dbReference>
<dbReference type="GO" id="GO:0030313">
    <property type="term" value="C:cell envelope"/>
    <property type="evidence" value="ECO:0007669"/>
    <property type="project" value="UniProtKB-SubCell"/>
</dbReference>
<feature type="signal peptide" evidence="7">
    <location>
        <begin position="1"/>
        <end position="20"/>
    </location>
</feature>
<evidence type="ECO:0000256" key="3">
    <source>
        <dbReference type="ARBA" id="ARBA00022448"/>
    </source>
</evidence>
<protein>
    <recommendedName>
        <fullName evidence="10">Manganese transporter</fullName>
    </recommendedName>
</protein>
<organism evidence="8 9">
    <name type="scientific">Spiribacter curvatus</name>
    <dbReference type="NCBI Taxonomy" id="1335757"/>
    <lineage>
        <taxon>Bacteria</taxon>
        <taxon>Pseudomonadati</taxon>
        <taxon>Pseudomonadota</taxon>
        <taxon>Gammaproteobacteria</taxon>
        <taxon>Chromatiales</taxon>
        <taxon>Ectothiorhodospiraceae</taxon>
        <taxon>Spiribacter</taxon>
    </lineage>
</organism>
<reference evidence="8 9" key="1">
    <citation type="journal article" date="2013" name="BMC Genomics">
        <title>Genomes of "Spiribacter", a streamlined, successful halophilic bacterium.</title>
        <authorList>
            <person name="Lopez-Perez M."/>
            <person name="Ghai R."/>
            <person name="Leon M.J."/>
            <person name="Rodriguez-Olmos A."/>
            <person name="Copa-Patino J.L."/>
            <person name="Soliveri J."/>
            <person name="Sanchez-Porro C."/>
            <person name="Ventosa A."/>
            <person name="Rodriguez-Valera F."/>
        </authorList>
    </citation>
    <scope>NUCLEOTIDE SEQUENCE [LARGE SCALE GENOMIC DNA]</scope>
    <source>
        <strain evidence="8 9">UAH-SP71</strain>
    </source>
</reference>
<dbReference type="Gene3D" id="3.40.50.1980">
    <property type="entry name" value="Nitrogenase molybdenum iron protein domain"/>
    <property type="match status" value="2"/>
</dbReference>
<evidence type="ECO:0008006" key="10">
    <source>
        <dbReference type="Google" id="ProtNLM"/>
    </source>
</evidence>